<organism evidence="2 3">
    <name type="scientific">Trypanosoma equiperdum</name>
    <dbReference type="NCBI Taxonomy" id="5694"/>
    <lineage>
        <taxon>Eukaryota</taxon>
        <taxon>Discoba</taxon>
        <taxon>Euglenozoa</taxon>
        <taxon>Kinetoplastea</taxon>
        <taxon>Metakinetoplastina</taxon>
        <taxon>Trypanosomatida</taxon>
        <taxon>Trypanosomatidae</taxon>
        <taxon>Trypanosoma</taxon>
    </lineage>
</organism>
<dbReference type="Proteomes" id="UP000195570">
    <property type="component" value="Unassembled WGS sequence"/>
</dbReference>
<comment type="caution">
    <text evidence="2">The sequence shown here is derived from an EMBL/GenBank/DDBJ whole genome shotgun (WGS) entry which is preliminary data.</text>
</comment>
<reference evidence="2" key="1">
    <citation type="submission" date="2016-09" db="EMBL/GenBank/DDBJ databases">
        <authorList>
            <person name="Hebert L."/>
            <person name="Moumen B."/>
        </authorList>
    </citation>
    <scope>NUCLEOTIDE SEQUENCE [LARGE SCALE GENOMIC DNA]</scope>
    <source>
        <strain evidence="2">OVI</strain>
    </source>
</reference>
<evidence type="ECO:0000256" key="1">
    <source>
        <dbReference type="SAM" id="MobiDB-lite"/>
    </source>
</evidence>
<evidence type="ECO:0000313" key="2">
    <source>
        <dbReference type="EMBL" id="SCU71302.1"/>
    </source>
</evidence>
<evidence type="ECO:0000313" key="3">
    <source>
        <dbReference type="Proteomes" id="UP000195570"/>
    </source>
</evidence>
<feature type="region of interest" description="Disordered" evidence="1">
    <location>
        <begin position="1530"/>
        <end position="1551"/>
    </location>
</feature>
<name>A0A1G4IG20_TRYEQ</name>
<proteinExistence type="predicted"/>
<feature type="compositionally biased region" description="Polar residues" evidence="1">
    <location>
        <begin position="1532"/>
        <end position="1551"/>
    </location>
</feature>
<sequence>MNSNSLLGELAKECAPLLLAPRADDPDAVVRRLRILPADGIYRCSSRDSIITPYVFSSDAEHSAPPNHSLTPEQSGSVVTSDILGISTEVCPLQTALSLASIECVAANQKHLFELNVFLQLLRQAPASYTSSLFWSVLIRRLGELGFYEIMKGNINTLWARIGRQLLRSGEMFNALRLLQTSCDVVLHYSEHAVQYPPDATLLGEFAVLARQMWAESSSPVVRRCALVVSAFLTKFADLVPLDLLSDASETKRDAPHLLAVVAKAPTLFKEEEETAAAGENLRVVLTVAFTTTAYSIPTTMYFRGEGPQSASLSLVQHRFASALHQLLVLASYGFWDHFSAESLLSLTEASAVYSRLWNSFPPKMFTLWGRICQNNLVTSCKMYTSSLFNYCISAAAYHYSLGELEGITRRYAVGDVSHGGEPSSTEPLQAADEGQKRGRQQEQHEDVSERILGSGADACEKLDITPHLRETFRLMVTGWGSFQPGDRNFLRSGLVVLHVLLLNYPYQLEELGKAIGFDVGQLLHGIVMGLLASDVDSAQIMETVYSIIFRFYEMFDIFDVVSNLLPPQVMADVGLKCETTEKALMQAQLYGALLETHGEDISPLPLLEAATHISRGAILRFSSATSFFVKWFTVTERSLLLQPRDALVDLFSLKGAGDKLVQCLCEGALALVRELQSGNVIIDGFPVAPVLESVISCISSAVLYGGQQNALVACAIAVHGEGDVPASLMLFCLVFAANANITLLESSARLLAYVVEHSDEGLFTTLRLHTSIEMKKRLLAGLHQQLGSAASADSTGARMVRLATLHHLLRFDPAAFYYLMAAEDHGKESAELRITPFLRDVVKSSDTTALEKSEALACLKALDDVGVSTTEVATLLSNMRVDSPITGGVLTAAAVYYACGVYFHKYKLDGGESSVAPTGKGVTQRLRLSDSFTVNMMQGKVLIGPSDEACKMLKFSCEALKQCISFYEQTAKHLRYGDANNATVLPSIDSYPAAHSPLVLSVAGTAGRSAGCTDRRCRSLVDPRQMCNGQATFSSCLLAAEGISMWEGVANVDLDRLASALVAITRLTTSIEAALWILYGEKEVDSVTAQLLEAALCAVQMLGSPVPQLRDQVSACLDGALTLAQTAAVILTRMPSDGNSLLRTGEFIGLFSVFVKTLSLYRDDDDVISRGLKIVGVFKPVEVADEEVVIHIFDTIASVVERHASSSPTDFLVPIVAQVTVIFTSIGEFCPTKCALGIVNNLWSCAMNVSQMIVIADPCSPLSNKFDVIVEAVRAILLQCDGILGYLSYDRIMPMATALGQLSNASCYDALDHLYKPQAWHGAWLSLLRLFHAVLIGCGGGSENTLGWLSIISSWATTSPRFREAVSGFTYCRGGVSRSSGPHSWEWQEMHIATLIISLLSSLGTSTAPLTPHVQRCFCRIRHFTCQTTGTPCAASLNELFLATVRHQLSYLIFHSPPSGYMEGEPPIVTISRYRYPSNGEASTSDGLLLQKAAKVNEGDQKEEQLSFYTLRCFIFRELSILRKSCRDDSSATGALTSPDNTPVMRSSSLNTSTDGFSDIDVRDGGLQVVAPHLLNVQLALILFVRNGHFQVFQRCLDLWEQQELVEGLDELHRFLNLLSHYARRLESTKLISVVETVQEELQGLAERLRSGATSWRTTGATL</sequence>
<dbReference type="RefSeq" id="XP_067081982.1">
    <property type="nucleotide sequence ID" value="XM_067225881.1"/>
</dbReference>
<dbReference type="GeneID" id="92376823"/>
<keyword evidence="3" id="KW-1185">Reference proteome</keyword>
<dbReference type="VEuPathDB" id="TriTrypDB:TEOVI_000288300"/>
<dbReference type="EMBL" id="CZPT02001617">
    <property type="protein sequence ID" value="SCU71302.1"/>
    <property type="molecule type" value="Genomic_DNA"/>
</dbReference>
<feature type="region of interest" description="Disordered" evidence="1">
    <location>
        <begin position="416"/>
        <end position="448"/>
    </location>
</feature>
<gene>
    <name evidence="2" type="ORF">TEOVI_000288300</name>
</gene>
<accession>A0A1G4IG20</accession>
<feature type="compositionally biased region" description="Basic and acidic residues" evidence="1">
    <location>
        <begin position="434"/>
        <end position="448"/>
    </location>
</feature>
<protein>
    <submittedName>
        <fullName evidence="2">Nucleoporin, putative</fullName>
    </submittedName>
</protein>